<reference evidence="2" key="2">
    <citation type="submission" date="2016-06" db="UniProtKB">
        <authorList>
            <consortium name="WormBaseParasite"/>
        </authorList>
    </citation>
    <scope>IDENTIFICATION</scope>
</reference>
<dbReference type="WBParaSite" id="GPLIN_001468400">
    <property type="protein sequence ID" value="GPLIN_001468400"/>
    <property type="gene ID" value="GPLIN_001468400"/>
</dbReference>
<name>A0A183CP77_GLOPA</name>
<dbReference type="Proteomes" id="UP000050741">
    <property type="component" value="Unassembled WGS sequence"/>
</dbReference>
<evidence type="ECO:0000313" key="1">
    <source>
        <dbReference type="Proteomes" id="UP000050741"/>
    </source>
</evidence>
<accession>A0A183CP77</accession>
<dbReference type="AlphaFoldDB" id="A0A183CP77"/>
<protein>
    <submittedName>
        <fullName evidence="2">Uncharacterized protein</fullName>
    </submittedName>
</protein>
<sequence>MNLFYRQYISVKPPPNMAQIDCLRSFQASITTDPAYSSSLDLLLRLTMLGNMSLLETTAGRHDVDVDADYANYGLFERRHDG</sequence>
<evidence type="ECO:0000313" key="2">
    <source>
        <dbReference type="WBParaSite" id="GPLIN_001468400"/>
    </source>
</evidence>
<reference evidence="1" key="1">
    <citation type="submission" date="2014-05" db="EMBL/GenBank/DDBJ databases">
        <title>The genome and life-stage specific transcriptomes of Globodera pallida elucidate key aspects of plant parasitism by a cyst nematode.</title>
        <authorList>
            <person name="Cotton J.A."/>
            <person name="Lilley C.J."/>
            <person name="Jones L.M."/>
            <person name="Kikuchi T."/>
            <person name="Reid A.J."/>
            <person name="Thorpe P."/>
            <person name="Tsai I.J."/>
            <person name="Beasley H."/>
            <person name="Blok V."/>
            <person name="Cock P.J.A."/>
            <person name="Van den Akker S.E."/>
            <person name="Holroyd N."/>
            <person name="Hunt M."/>
            <person name="Mantelin S."/>
            <person name="Naghra H."/>
            <person name="Pain A."/>
            <person name="Palomares-Rius J.E."/>
            <person name="Zarowiecki M."/>
            <person name="Berriman M."/>
            <person name="Jones J.T."/>
            <person name="Urwin P.E."/>
        </authorList>
    </citation>
    <scope>NUCLEOTIDE SEQUENCE [LARGE SCALE GENOMIC DNA]</scope>
    <source>
        <strain evidence="1">Lindley</strain>
    </source>
</reference>
<organism evidence="1 2">
    <name type="scientific">Globodera pallida</name>
    <name type="common">Potato cyst nematode worm</name>
    <name type="synonym">Heterodera pallida</name>
    <dbReference type="NCBI Taxonomy" id="36090"/>
    <lineage>
        <taxon>Eukaryota</taxon>
        <taxon>Metazoa</taxon>
        <taxon>Ecdysozoa</taxon>
        <taxon>Nematoda</taxon>
        <taxon>Chromadorea</taxon>
        <taxon>Rhabditida</taxon>
        <taxon>Tylenchina</taxon>
        <taxon>Tylenchomorpha</taxon>
        <taxon>Tylenchoidea</taxon>
        <taxon>Heteroderidae</taxon>
        <taxon>Heteroderinae</taxon>
        <taxon>Globodera</taxon>
    </lineage>
</organism>
<proteinExistence type="predicted"/>
<keyword evidence="1" id="KW-1185">Reference proteome</keyword>